<dbReference type="PANTHER" id="PTHR40633:SF1">
    <property type="entry name" value="GPI ANCHORED SERINE-THREONINE RICH PROTEIN (AFU_ORTHOLOGUE AFUA_1G03630)"/>
    <property type="match status" value="1"/>
</dbReference>
<dbReference type="GeneID" id="28816318"/>
<dbReference type="Pfam" id="PF10342">
    <property type="entry name" value="Kre9_KNH"/>
    <property type="match status" value="1"/>
</dbReference>
<reference evidence="5 6" key="1">
    <citation type="submission" date="2015-10" db="EMBL/GenBank/DDBJ databases">
        <title>Full genome of DAOMC 229536 Phialocephala scopiformis, a fungal endophyte of spruce producing the potent anti-insectan compound rugulosin.</title>
        <authorList>
            <consortium name="DOE Joint Genome Institute"/>
            <person name="Walker A.K."/>
            <person name="Frasz S.L."/>
            <person name="Seifert K.A."/>
            <person name="Miller J.D."/>
            <person name="Mondo S.J."/>
            <person name="Labutti K."/>
            <person name="Lipzen A."/>
            <person name="Dockter R."/>
            <person name="Kennedy M."/>
            <person name="Grigoriev I.V."/>
            <person name="Spatafora J.W."/>
        </authorList>
    </citation>
    <scope>NUCLEOTIDE SEQUENCE [LARGE SCALE GENOMIC DNA]</scope>
    <source>
        <strain evidence="5 6">CBS 120377</strain>
    </source>
</reference>
<feature type="chain" id="PRO_5008268512" description="Yeast cell wall synthesis Kre9/Knh1-like N-terminal domain-containing protein" evidence="3">
    <location>
        <begin position="19"/>
        <end position="243"/>
    </location>
</feature>
<name>A0A194XQX7_MOLSC</name>
<evidence type="ECO:0000313" key="5">
    <source>
        <dbReference type="EMBL" id="KUJ22556.1"/>
    </source>
</evidence>
<feature type="region of interest" description="Disordered" evidence="2">
    <location>
        <begin position="195"/>
        <end position="216"/>
    </location>
</feature>
<dbReference type="InterPro" id="IPR018466">
    <property type="entry name" value="Kre9/Knh1-like_N"/>
</dbReference>
<evidence type="ECO:0000259" key="4">
    <source>
        <dbReference type="Pfam" id="PF10342"/>
    </source>
</evidence>
<dbReference type="InterPro" id="IPR052982">
    <property type="entry name" value="SRP1/TIP1-like"/>
</dbReference>
<accession>A0A194XQX7</accession>
<feature type="domain" description="Yeast cell wall synthesis Kre9/Knh1-like N-terminal" evidence="4">
    <location>
        <begin position="29"/>
        <end position="120"/>
    </location>
</feature>
<dbReference type="KEGG" id="psco:LY89DRAFT_303726"/>
<dbReference type="EMBL" id="KQ947406">
    <property type="protein sequence ID" value="KUJ22556.1"/>
    <property type="molecule type" value="Genomic_DNA"/>
</dbReference>
<keyword evidence="1 3" id="KW-0732">Signal</keyword>
<organism evidence="5 6">
    <name type="scientific">Mollisia scopiformis</name>
    <name type="common">Conifer needle endophyte fungus</name>
    <name type="synonym">Phialocephala scopiformis</name>
    <dbReference type="NCBI Taxonomy" id="149040"/>
    <lineage>
        <taxon>Eukaryota</taxon>
        <taxon>Fungi</taxon>
        <taxon>Dikarya</taxon>
        <taxon>Ascomycota</taxon>
        <taxon>Pezizomycotina</taxon>
        <taxon>Leotiomycetes</taxon>
        <taxon>Helotiales</taxon>
        <taxon>Mollisiaceae</taxon>
        <taxon>Mollisia</taxon>
    </lineage>
</organism>
<proteinExistence type="predicted"/>
<protein>
    <recommendedName>
        <fullName evidence="4">Yeast cell wall synthesis Kre9/Knh1-like N-terminal domain-containing protein</fullName>
    </recommendedName>
</protein>
<gene>
    <name evidence="5" type="ORF">LY89DRAFT_303726</name>
</gene>
<dbReference type="RefSeq" id="XP_018076911.1">
    <property type="nucleotide sequence ID" value="XM_018206592.1"/>
</dbReference>
<feature type="signal peptide" evidence="3">
    <location>
        <begin position="1"/>
        <end position="18"/>
    </location>
</feature>
<keyword evidence="6" id="KW-1185">Reference proteome</keyword>
<dbReference type="Proteomes" id="UP000070700">
    <property type="component" value="Unassembled WGS sequence"/>
</dbReference>
<dbReference type="AlphaFoldDB" id="A0A194XQX7"/>
<evidence type="ECO:0000313" key="6">
    <source>
        <dbReference type="Proteomes" id="UP000070700"/>
    </source>
</evidence>
<evidence type="ECO:0000256" key="1">
    <source>
        <dbReference type="ARBA" id="ARBA00022729"/>
    </source>
</evidence>
<sequence>MRFSTVSAVLAFAASTYAQTAGFDPITAPTQDQDVAAGSTLDIIWEPSANYTGTISITLLEGATPATLSLGDVVKAGIENSVGKYSWAIPSDIASFATYGFKLTLDSDTTIFQYSFPFHITGASSTSSGSVTAVSTKTMILSTGTAYTPSSTPTSSANITSVVKTASSNATTMSTATSVKPTGNSTLTYITPTTTGAGSTASKTGSATTTSSGPASATTNAAVANIASGSMALFGGLILAFAL</sequence>
<dbReference type="OrthoDB" id="2260257at2759"/>
<dbReference type="InParanoid" id="A0A194XQX7"/>
<evidence type="ECO:0000256" key="2">
    <source>
        <dbReference type="SAM" id="MobiDB-lite"/>
    </source>
</evidence>
<dbReference type="PANTHER" id="PTHR40633">
    <property type="entry name" value="MATRIX PROTEIN, PUTATIVE (AFU_ORTHOLOGUE AFUA_8G05410)-RELATED"/>
    <property type="match status" value="1"/>
</dbReference>
<evidence type="ECO:0000256" key="3">
    <source>
        <dbReference type="SAM" id="SignalP"/>
    </source>
</evidence>